<name>X1VZ82_9ZZZZ</name>
<dbReference type="GO" id="GO:0051484">
    <property type="term" value="P:isopentenyl diphosphate biosynthetic process, methylerythritol 4-phosphate pathway involved in terpenoid biosynthetic process"/>
    <property type="evidence" value="ECO:0007669"/>
    <property type="project" value="TreeGrafter"/>
</dbReference>
<dbReference type="InterPro" id="IPR003821">
    <property type="entry name" value="DXP_reductoisomerase"/>
</dbReference>
<keyword evidence="2" id="KW-0521">NADP</keyword>
<dbReference type="SUPFAM" id="SSF69055">
    <property type="entry name" value="1-deoxy-D-xylulose-5-phosphate reductoisomerase, C-terminal domain"/>
    <property type="match status" value="1"/>
</dbReference>
<reference evidence="7" key="1">
    <citation type="journal article" date="2014" name="Front. Microbiol.">
        <title>High frequency of phylogenetically diverse reductive dehalogenase-homologous genes in deep subseafloor sedimentary metagenomes.</title>
        <authorList>
            <person name="Kawai M."/>
            <person name="Futagami T."/>
            <person name="Toyoda A."/>
            <person name="Takaki Y."/>
            <person name="Nishi S."/>
            <person name="Hori S."/>
            <person name="Arai W."/>
            <person name="Tsubouchi T."/>
            <person name="Morono Y."/>
            <person name="Uchiyama I."/>
            <person name="Ito T."/>
            <person name="Fujiyama A."/>
            <person name="Inagaki F."/>
            <person name="Takami H."/>
        </authorList>
    </citation>
    <scope>NUCLEOTIDE SEQUENCE</scope>
    <source>
        <strain evidence="7">Expedition CK06-06</strain>
    </source>
</reference>
<evidence type="ECO:0000256" key="5">
    <source>
        <dbReference type="ARBA" id="ARBA00023229"/>
    </source>
</evidence>
<evidence type="ECO:0000256" key="2">
    <source>
        <dbReference type="ARBA" id="ARBA00022857"/>
    </source>
</evidence>
<keyword evidence="4" id="KW-0464">Manganese</keyword>
<dbReference type="GO" id="GO:0030145">
    <property type="term" value="F:manganese ion binding"/>
    <property type="evidence" value="ECO:0007669"/>
    <property type="project" value="TreeGrafter"/>
</dbReference>
<dbReference type="InterPro" id="IPR026877">
    <property type="entry name" value="DXPR_C"/>
</dbReference>
<dbReference type="FunFam" id="1.10.1740.10:FF:000004">
    <property type="entry name" value="1-deoxy-D-xylulose 5-phosphate reductoisomerase"/>
    <property type="match status" value="1"/>
</dbReference>
<keyword evidence="1" id="KW-0479">Metal-binding</keyword>
<dbReference type="PANTHER" id="PTHR30525:SF0">
    <property type="entry name" value="1-DEOXY-D-XYLULOSE 5-PHOSPHATE REDUCTOISOMERASE, CHLOROPLASTIC"/>
    <property type="match status" value="1"/>
</dbReference>
<dbReference type="Pfam" id="PF13288">
    <property type="entry name" value="DXPR_C"/>
    <property type="match status" value="1"/>
</dbReference>
<evidence type="ECO:0000259" key="6">
    <source>
        <dbReference type="Pfam" id="PF13288"/>
    </source>
</evidence>
<organism evidence="7">
    <name type="scientific">marine sediment metagenome</name>
    <dbReference type="NCBI Taxonomy" id="412755"/>
    <lineage>
        <taxon>unclassified sequences</taxon>
        <taxon>metagenomes</taxon>
        <taxon>ecological metagenomes</taxon>
    </lineage>
</organism>
<accession>X1VZ82</accession>
<dbReference type="PANTHER" id="PTHR30525">
    <property type="entry name" value="1-DEOXY-D-XYLULOSE 5-PHOSPHATE REDUCTOISOMERASE"/>
    <property type="match status" value="1"/>
</dbReference>
<dbReference type="EMBL" id="BARW01035130">
    <property type="protein sequence ID" value="GAJ18000.1"/>
    <property type="molecule type" value="Genomic_DNA"/>
</dbReference>
<dbReference type="GO" id="GO:0070402">
    <property type="term" value="F:NADPH binding"/>
    <property type="evidence" value="ECO:0007669"/>
    <property type="project" value="TreeGrafter"/>
</dbReference>
<dbReference type="AlphaFoldDB" id="X1VZ82"/>
<dbReference type="GO" id="GO:0030604">
    <property type="term" value="F:1-deoxy-D-xylulose-5-phosphate reductoisomerase activity"/>
    <property type="evidence" value="ECO:0007669"/>
    <property type="project" value="InterPro"/>
</dbReference>
<keyword evidence="5" id="KW-0414">Isoprene biosynthesis</keyword>
<comment type="caution">
    <text evidence="7">The sequence shown here is derived from an EMBL/GenBank/DDBJ whole genome shotgun (WGS) entry which is preliminary data.</text>
</comment>
<sequence length="93" mass="10265">TFEQPNLDAFPCLKLAIEAGERGGSYPAVLCAADEVAVELFLSQRIKFIDIPNLIEQTLEQHQATVHPALEEIMAADAWAREKVMQLISGDNL</sequence>
<dbReference type="InterPro" id="IPR036169">
    <property type="entry name" value="DXPR_C_sf"/>
</dbReference>
<proteinExistence type="predicted"/>
<evidence type="ECO:0000256" key="3">
    <source>
        <dbReference type="ARBA" id="ARBA00023002"/>
    </source>
</evidence>
<protein>
    <recommendedName>
        <fullName evidence="6">DXP reductoisomerase C-terminal domain-containing protein</fullName>
    </recommendedName>
</protein>
<evidence type="ECO:0000256" key="4">
    <source>
        <dbReference type="ARBA" id="ARBA00023211"/>
    </source>
</evidence>
<gene>
    <name evidence="7" type="ORF">S12H4_54875</name>
</gene>
<feature type="domain" description="DXP reductoisomerase C-terminal" evidence="6">
    <location>
        <begin position="1"/>
        <end position="82"/>
    </location>
</feature>
<evidence type="ECO:0000313" key="7">
    <source>
        <dbReference type="EMBL" id="GAJ18000.1"/>
    </source>
</evidence>
<feature type="non-terminal residue" evidence="7">
    <location>
        <position position="1"/>
    </location>
</feature>
<keyword evidence="3" id="KW-0560">Oxidoreductase</keyword>
<evidence type="ECO:0000256" key="1">
    <source>
        <dbReference type="ARBA" id="ARBA00022723"/>
    </source>
</evidence>
<dbReference type="Gene3D" id="1.10.1740.10">
    <property type="match status" value="1"/>
</dbReference>